<proteinExistence type="predicted"/>
<evidence type="ECO:0000259" key="2">
    <source>
        <dbReference type="Pfam" id="PF14111"/>
    </source>
</evidence>
<feature type="non-terminal residue" evidence="3">
    <location>
        <position position="419"/>
    </location>
</feature>
<dbReference type="InterPro" id="IPR025558">
    <property type="entry name" value="DUF4283"/>
</dbReference>
<protein>
    <recommendedName>
        <fullName evidence="2">DUF4283 domain-containing protein</fullName>
    </recommendedName>
</protein>
<feature type="compositionally biased region" description="Low complexity" evidence="1">
    <location>
        <begin position="308"/>
        <end position="319"/>
    </location>
</feature>
<name>A0A699HE48_TANCI</name>
<comment type="caution">
    <text evidence="3">The sequence shown here is derived from an EMBL/GenBank/DDBJ whole genome shotgun (WGS) entry which is preliminary data.</text>
</comment>
<reference evidence="3" key="1">
    <citation type="journal article" date="2019" name="Sci. Rep.">
        <title>Draft genome of Tanacetum cinerariifolium, the natural source of mosquito coil.</title>
        <authorList>
            <person name="Yamashiro T."/>
            <person name="Shiraishi A."/>
            <person name="Satake H."/>
            <person name="Nakayama K."/>
        </authorList>
    </citation>
    <scope>NUCLEOTIDE SEQUENCE</scope>
</reference>
<evidence type="ECO:0000256" key="1">
    <source>
        <dbReference type="SAM" id="MobiDB-lite"/>
    </source>
</evidence>
<gene>
    <name evidence="3" type="ORF">Tci_368712</name>
</gene>
<dbReference type="PANTHER" id="PTHR31286">
    <property type="entry name" value="GLYCINE-RICH CELL WALL STRUCTURAL PROTEIN 1.8-LIKE"/>
    <property type="match status" value="1"/>
</dbReference>
<accession>A0A699HE48</accession>
<dbReference type="PANTHER" id="PTHR31286:SF99">
    <property type="entry name" value="DUF4283 DOMAIN-CONTAINING PROTEIN"/>
    <property type="match status" value="1"/>
</dbReference>
<feature type="domain" description="DUF4283" evidence="2">
    <location>
        <begin position="144"/>
        <end position="226"/>
    </location>
</feature>
<dbReference type="AlphaFoldDB" id="A0A699HE48"/>
<evidence type="ECO:0000313" key="3">
    <source>
        <dbReference type="EMBL" id="GEX96737.1"/>
    </source>
</evidence>
<dbReference type="EMBL" id="BKCJ010142311">
    <property type="protein sequence ID" value="GEX96737.1"/>
    <property type="molecule type" value="Genomic_DNA"/>
</dbReference>
<dbReference type="Pfam" id="PF14111">
    <property type="entry name" value="DUF4283"/>
    <property type="match status" value="1"/>
</dbReference>
<organism evidence="3">
    <name type="scientific">Tanacetum cinerariifolium</name>
    <name type="common">Dalmatian daisy</name>
    <name type="synonym">Chrysanthemum cinerariifolium</name>
    <dbReference type="NCBI Taxonomy" id="118510"/>
    <lineage>
        <taxon>Eukaryota</taxon>
        <taxon>Viridiplantae</taxon>
        <taxon>Streptophyta</taxon>
        <taxon>Embryophyta</taxon>
        <taxon>Tracheophyta</taxon>
        <taxon>Spermatophyta</taxon>
        <taxon>Magnoliopsida</taxon>
        <taxon>eudicotyledons</taxon>
        <taxon>Gunneridae</taxon>
        <taxon>Pentapetalae</taxon>
        <taxon>asterids</taxon>
        <taxon>campanulids</taxon>
        <taxon>Asterales</taxon>
        <taxon>Asteraceae</taxon>
        <taxon>Asteroideae</taxon>
        <taxon>Anthemideae</taxon>
        <taxon>Anthemidinae</taxon>
        <taxon>Tanacetum</taxon>
    </lineage>
</organism>
<feature type="region of interest" description="Disordered" evidence="1">
    <location>
        <begin position="301"/>
        <end position="326"/>
    </location>
</feature>
<dbReference type="InterPro" id="IPR040256">
    <property type="entry name" value="At4g02000-like"/>
</dbReference>
<sequence>MERGFFIQKGCRGRRGVMKKSLNRNTLNSFLGIGVSTESDDTMNQDTLAVVASTIKEGVTPFVVDTVVENEKINSLDDNAVLESLPTLTTPVTTTAGNALGKSSYANITGKPSGKKVNVRTLFTPEGNGIDVVVLVDSIHAISERFTNTSYGFFLRKKVAYPVVSNYVRNTWGKYRLIRSMFSSSTKLFSFQFSSMDGLDAMFQNGPWFIRNNPLILKKWHPNENLLKEDASYARVMVKLQADVELKENIVVAMPKITREGYFTCNVRVEYEWKPLRCLSCKVFRHIHEECMKNTGFKPQKEYQPVTKKPNPSSSGNKKNGVEPTIEGTTNLVNNEATLSGSSFMHIDNDREFASNTPIDEKINKIERQIGEGKLKLLDSDRNSLVPTSSVESDSNVEVVFDDIANLMISTSGKDGIDK</sequence>